<comment type="caution">
    <text evidence="7">The sequence shown here is derived from an EMBL/GenBank/DDBJ whole genome shotgun (WGS) entry which is preliminary data.</text>
</comment>
<comment type="similarity">
    <text evidence="1 5">Belongs to the bacterial ribosomal protein bL17 family.</text>
</comment>
<dbReference type="PANTHER" id="PTHR14413:SF16">
    <property type="entry name" value="LARGE RIBOSOMAL SUBUNIT PROTEIN BL17M"/>
    <property type="match status" value="1"/>
</dbReference>
<keyword evidence="3 5" id="KW-0687">Ribonucleoprotein</keyword>
<keyword evidence="2 5" id="KW-0689">Ribosomal protein</keyword>
<evidence type="ECO:0000256" key="4">
    <source>
        <dbReference type="ARBA" id="ARBA00035494"/>
    </source>
</evidence>
<dbReference type="STRING" id="1798377.A2872_00260"/>
<dbReference type="InterPro" id="IPR047859">
    <property type="entry name" value="Ribosomal_bL17_CS"/>
</dbReference>
<evidence type="ECO:0000256" key="5">
    <source>
        <dbReference type="RuleBase" id="RU000660"/>
    </source>
</evidence>
<dbReference type="InterPro" id="IPR036373">
    <property type="entry name" value="Ribosomal_bL17_sf"/>
</dbReference>
<dbReference type="Proteomes" id="UP000178681">
    <property type="component" value="Unassembled WGS sequence"/>
</dbReference>
<dbReference type="GO" id="GO:0022625">
    <property type="term" value="C:cytosolic large ribosomal subunit"/>
    <property type="evidence" value="ECO:0007669"/>
    <property type="project" value="TreeGrafter"/>
</dbReference>
<accession>A0A1F5YZF6</accession>
<dbReference type="GO" id="GO:0003735">
    <property type="term" value="F:structural constituent of ribosome"/>
    <property type="evidence" value="ECO:0007669"/>
    <property type="project" value="InterPro"/>
</dbReference>
<dbReference type="GO" id="GO:0006412">
    <property type="term" value="P:translation"/>
    <property type="evidence" value="ECO:0007669"/>
    <property type="project" value="InterPro"/>
</dbReference>
<protein>
    <recommendedName>
        <fullName evidence="4 6">50S ribosomal protein L17</fullName>
    </recommendedName>
</protein>
<evidence type="ECO:0000313" key="7">
    <source>
        <dbReference type="EMBL" id="OGG05579.1"/>
    </source>
</evidence>
<name>A0A1F5YZF6_9BACT</name>
<dbReference type="PANTHER" id="PTHR14413">
    <property type="entry name" value="RIBOSOMAL PROTEIN L17"/>
    <property type="match status" value="1"/>
</dbReference>
<dbReference type="Gene3D" id="3.90.1030.10">
    <property type="entry name" value="Ribosomal protein L17"/>
    <property type="match status" value="1"/>
</dbReference>
<dbReference type="SUPFAM" id="SSF64263">
    <property type="entry name" value="Prokaryotic ribosomal protein L17"/>
    <property type="match status" value="1"/>
</dbReference>
<evidence type="ECO:0000313" key="8">
    <source>
        <dbReference type="Proteomes" id="UP000178681"/>
    </source>
</evidence>
<evidence type="ECO:0000256" key="2">
    <source>
        <dbReference type="ARBA" id="ARBA00022980"/>
    </source>
</evidence>
<evidence type="ECO:0000256" key="3">
    <source>
        <dbReference type="ARBA" id="ARBA00023274"/>
    </source>
</evidence>
<dbReference type="AlphaFoldDB" id="A0A1F5YZF6"/>
<evidence type="ECO:0000256" key="1">
    <source>
        <dbReference type="ARBA" id="ARBA00008777"/>
    </source>
</evidence>
<gene>
    <name evidence="7" type="ORF">A2872_00260</name>
</gene>
<proteinExistence type="inferred from homology"/>
<reference evidence="7 8" key="1">
    <citation type="journal article" date="2016" name="Nat. Commun.">
        <title>Thousands of microbial genomes shed light on interconnected biogeochemical processes in an aquifer system.</title>
        <authorList>
            <person name="Anantharaman K."/>
            <person name="Brown C.T."/>
            <person name="Hug L.A."/>
            <person name="Sharon I."/>
            <person name="Castelle C.J."/>
            <person name="Probst A.J."/>
            <person name="Thomas B.C."/>
            <person name="Singh A."/>
            <person name="Wilkins M.J."/>
            <person name="Karaoz U."/>
            <person name="Brodie E.L."/>
            <person name="Williams K.H."/>
            <person name="Hubbard S.S."/>
            <person name="Banfield J.F."/>
        </authorList>
    </citation>
    <scope>NUCLEOTIDE SEQUENCE [LARGE SCALE GENOMIC DNA]</scope>
</reference>
<sequence length="153" mass="17199">MRHGYFGHNLSRPIGKRNELFKSLLNEVIRVGKIETTRTKAKAVQGAFDKLVTMAKKQTVAARSNLEKTLIPDMAKKIFKEVKDKAYDGRNSGYSRIVRLGKRYSDDSEMVILELIKAQTPAVAVEVPPTPEAMEGKVAPKVVKKTRKTKKDE</sequence>
<dbReference type="NCBIfam" id="TIGR00059">
    <property type="entry name" value="L17"/>
    <property type="match status" value="1"/>
</dbReference>
<dbReference type="Pfam" id="PF01196">
    <property type="entry name" value="Ribosomal_L17"/>
    <property type="match status" value="1"/>
</dbReference>
<evidence type="ECO:0000256" key="6">
    <source>
        <dbReference type="RuleBase" id="RU000661"/>
    </source>
</evidence>
<dbReference type="PROSITE" id="PS01167">
    <property type="entry name" value="RIBOSOMAL_L17"/>
    <property type="match status" value="1"/>
</dbReference>
<dbReference type="InterPro" id="IPR000456">
    <property type="entry name" value="Ribosomal_bL17"/>
</dbReference>
<organism evidence="7 8">
    <name type="scientific">Candidatus Gottesmanbacteria bacterium RIFCSPHIGHO2_01_FULL_42_12</name>
    <dbReference type="NCBI Taxonomy" id="1798377"/>
    <lineage>
        <taxon>Bacteria</taxon>
        <taxon>Candidatus Gottesmaniibacteriota</taxon>
    </lineage>
</organism>
<dbReference type="EMBL" id="MFJG01000033">
    <property type="protein sequence ID" value="OGG05579.1"/>
    <property type="molecule type" value="Genomic_DNA"/>
</dbReference>